<protein>
    <submittedName>
        <fullName evidence="2">Uncharacterized protein</fullName>
    </submittedName>
</protein>
<dbReference type="Proteomes" id="UP000819052">
    <property type="component" value="Unassembled WGS sequence"/>
</dbReference>
<gene>
    <name evidence="2" type="ORF">F1609_26795</name>
</gene>
<keyword evidence="1" id="KW-0732">Signal</keyword>
<proteinExistence type="predicted"/>
<evidence type="ECO:0000313" key="2">
    <source>
        <dbReference type="EMBL" id="NHZ43746.1"/>
    </source>
</evidence>
<comment type="caution">
    <text evidence="2">The sequence shown here is derived from an EMBL/GenBank/DDBJ whole genome shotgun (WGS) entry which is preliminary data.</text>
</comment>
<reference evidence="2 3" key="1">
    <citation type="submission" date="2019-09" db="EMBL/GenBank/DDBJ databases">
        <title>Taxonomy of Antarctic Massilia spp.: description of Massilia rubra sp. nov., Massilia aquatica sp. nov., Massilia mucilaginosa sp. nov., Massilia frigida sp. nov. isolated from streams, lakes and regoliths.</title>
        <authorList>
            <person name="Holochova P."/>
            <person name="Sedlacek I."/>
            <person name="Kralova S."/>
            <person name="Maslanova I."/>
            <person name="Busse H.-J."/>
            <person name="Stankova E."/>
            <person name="Vrbovska V."/>
            <person name="Kovarovic V."/>
            <person name="Bartak M."/>
            <person name="Svec P."/>
            <person name="Pantucek R."/>
        </authorList>
    </citation>
    <scope>NUCLEOTIDE SEQUENCE [LARGE SCALE GENOMIC DNA]</scope>
    <source>
        <strain evidence="2 3">CCM 8693</strain>
    </source>
</reference>
<keyword evidence="3" id="KW-1185">Reference proteome</keyword>
<name>A0ABX0MNJ0_9BURK</name>
<sequence>MKKYFLSALCLSISLPAFSGPQPKSVANERPLSVVKEDVRADRVIKKNEMSNEQRAFVWQDKTVDAAGYFLVRSTQDYLDLPTTIFKHPGFLPEKNTSVVARGDVKLLGRFVEDENRVTWAFSHSNSNMLLTVWKYKLAGAVYTVSEEFLNQSVDGAPAVLSLSYAEKTEKALWKLTWWKNGEMFEFYVSDILKNGKPSQKSVNDILQLAKLAIIYPKK</sequence>
<dbReference type="EMBL" id="VVIW01000023">
    <property type="protein sequence ID" value="NHZ43746.1"/>
    <property type="molecule type" value="Genomic_DNA"/>
</dbReference>
<dbReference type="RefSeq" id="WP_167079811.1">
    <property type="nucleotide sequence ID" value="NZ_VVIW01000023.1"/>
</dbReference>
<evidence type="ECO:0000313" key="3">
    <source>
        <dbReference type="Proteomes" id="UP000819052"/>
    </source>
</evidence>
<feature type="chain" id="PRO_5045145912" evidence="1">
    <location>
        <begin position="20"/>
        <end position="219"/>
    </location>
</feature>
<accession>A0ABX0MNJ0</accession>
<feature type="signal peptide" evidence="1">
    <location>
        <begin position="1"/>
        <end position="19"/>
    </location>
</feature>
<evidence type="ECO:0000256" key="1">
    <source>
        <dbReference type="SAM" id="SignalP"/>
    </source>
</evidence>
<organism evidence="2 3">
    <name type="scientific">Massilia aquatica</name>
    <dbReference type="NCBI Taxonomy" id="2609000"/>
    <lineage>
        <taxon>Bacteria</taxon>
        <taxon>Pseudomonadati</taxon>
        <taxon>Pseudomonadota</taxon>
        <taxon>Betaproteobacteria</taxon>
        <taxon>Burkholderiales</taxon>
        <taxon>Oxalobacteraceae</taxon>
        <taxon>Telluria group</taxon>
        <taxon>Massilia</taxon>
    </lineage>
</organism>